<dbReference type="Proteomes" id="UP000325849">
    <property type="component" value="Unassembled WGS sequence"/>
</dbReference>
<proteinExistence type="predicted"/>
<accession>A0A5N8V4G2</accession>
<sequence>MTYMPVFDFRSAMLVRRWITATAATAVAVVMTLAGAGSASASDYFYIGGSEGEVDNSPGNGAPGWIWVYAGSDYNSLDNASATLEFQLADGSSGTYTVLKDKAGSTNLWSAVWAARLCITTAYKNHYNCTEWHEYA</sequence>
<gene>
    <name evidence="1" type="ORF">FNH09_02400</name>
</gene>
<dbReference type="EMBL" id="VJZD01000005">
    <property type="protein sequence ID" value="MPY30200.1"/>
    <property type="molecule type" value="Genomic_DNA"/>
</dbReference>
<protein>
    <submittedName>
        <fullName evidence="1">Uncharacterized protein</fullName>
    </submittedName>
</protein>
<name>A0A5N8V4G2_9ACTN</name>
<dbReference type="AlphaFoldDB" id="A0A5N8V4G2"/>
<comment type="caution">
    <text evidence="1">The sequence shown here is derived from an EMBL/GenBank/DDBJ whole genome shotgun (WGS) entry which is preliminary data.</text>
</comment>
<keyword evidence="2" id="KW-1185">Reference proteome</keyword>
<organism evidence="1 2">
    <name type="scientific">Streptomyces adustus</name>
    <dbReference type="NCBI Taxonomy" id="1609272"/>
    <lineage>
        <taxon>Bacteria</taxon>
        <taxon>Bacillati</taxon>
        <taxon>Actinomycetota</taxon>
        <taxon>Actinomycetes</taxon>
        <taxon>Kitasatosporales</taxon>
        <taxon>Streptomycetaceae</taxon>
        <taxon>Streptomyces</taxon>
    </lineage>
</organism>
<reference evidence="1 2" key="1">
    <citation type="submission" date="2019-07" db="EMBL/GenBank/DDBJ databases">
        <title>New species of Amycolatopsis and Streptomyces.</title>
        <authorList>
            <person name="Duangmal K."/>
            <person name="Teo W.F.A."/>
            <person name="Lipun K."/>
        </authorList>
    </citation>
    <scope>NUCLEOTIDE SEQUENCE [LARGE SCALE GENOMIC DNA]</scope>
    <source>
        <strain evidence="1 2">NBRC 109810</strain>
    </source>
</reference>
<dbReference type="RefSeq" id="WP_238426403.1">
    <property type="nucleotide sequence ID" value="NZ_VJZD01000005.1"/>
</dbReference>
<evidence type="ECO:0000313" key="2">
    <source>
        <dbReference type="Proteomes" id="UP000325849"/>
    </source>
</evidence>
<evidence type="ECO:0000313" key="1">
    <source>
        <dbReference type="EMBL" id="MPY30200.1"/>
    </source>
</evidence>